<evidence type="ECO:0000313" key="3">
    <source>
        <dbReference type="Proteomes" id="UP001295423"/>
    </source>
</evidence>
<protein>
    <submittedName>
        <fullName evidence="2">Uncharacterized protein</fullName>
    </submittedName>
</protein>
<comment type="caution">
    <text evidence="2">The sequence shown here is derived from an EMBL/GenBank/DDBJ whole genome shotgun (WGS) entry which is preliminary data.</text>
</comment>
<accession>A0AAD2G797</accession>
<feature type="compositionally biased region" description="Polar residues" evidence="1">
    <location>
        <begin position="1"/>
        <end position="11"/>
    </location>
</feature>
<reference evidence="2" key="1">
    <citation type="submission" date="2023-08" db="EMBL/GenBank/DDBJ databases">
        <authorList>
            <person name="Audoor S."/>
            <person name="Bilcke G."/>
        </authorList>
    </citation>
    <scope>NUCLEOTIDE SEQUENCE</scope>
</reference>
<feature type="compositionally biased region" description="Polar residues" evidence="1">
    <location>
        <begin position="196"/>
        <end position="212"/>
    </location>
</feature>
<evidence type="ECO:0000256" key="1">
    <source>
        <dbReference type="SAM" id="MobiDB-lite"/>
    </source>
</evidence>
<evidence type="ECO:0000313" key="2">
    <source>
        <dbReference type="EMBL" id="CAJ1964935.1"/>
    </source>
</evidence>
<dbReference type="Proteomes" id="UP001295423">
    <property type="component" value="Unassembled WGS sequence"/>
</dbReference>
<name>A0AAD2G797_9STRA</name>
<dbReference type="EMBL" id="CAKOGP040002202">
    <property type="protein sequence ID" value="CAJ1964935.1"/>
    <property type="molecule type" value="Genomic_DNA"/>
</dbReference>
<proteinExistence type="predicted"/>
<organism evidence="2 3">
    <name type="scientific">Cylindrotheca closterium</name>
    <dbReference type="NCBI Taxonomy" id="2856"/>
    <lineage>
        <taxon>Eukaryota</taxon>
        <taxon>Sar</taxon>
        <taxon>Stramenopiles</taxon>
        <taxon>Ochrophyta</taxon>
        <taxon>Bacillariophyta</taxon>
        <taxon>Bacillariophyceae</taxon>
        <taxon>Bacillariophycidae</taxon>
        <taxon>Bacillariales</taxon>
        <taxon>Bacillariaceae</taxon>
        <taxon>Cylindrotheca</taxon>
    </lineage>
</organism>
<feature type="compositionally biased region" description="Basic residues" evidence="1">
    <location>
        <begin position="12"/>
        <end position="32"/>
    </location>
</feature>
<keyword evidence="3" id="KW-1185">Reference proteome</keyword>
<sequence>MAIQKPSTCSSKQKRNKAPVAKKCRGKSNNKGKKQLRFSLEEPDALAANCCEADLYHRRHEIWYTREEYTEFHQDRFETIKRFRASSCDTAQLADSQCVRGLEPFWTPQGHRELQGCRKLHKSTVMLEQARQNLTHIKDADRFRTMVLSQSEQAQKRAQELAALDELEANKVYNPSMAETSSSSSSSIPPSHPALPQQQQPPTKQDSENVSPRSTIAFVPPIPATAGLPSPALLSSEQIRALQEDNARRLMEMYFSGSTNPNFRFPIRRDSLVGGARFIHAMMISQQDGA</sequence>
<feature type="region of interest" description="Disordered" evidence="1">
    <location>
        <begin position="1"/>
        <end position="32"/>
    </location>
</feature>
<dbReference type="AlphaFoldDB" id="A0AAD2G797"/>
<feature type="region of interest" description="Disordered" evidence="1">
    <location>
        <begin position="176"/>
        <end position="212"/>
    </location>
</feature>
<gene>
    <name evidence="2" type="ORF">CYCCA115_LOCUS20867</name>
</gene>